<dbReference type="GO" id="GO:0005886">
    <property type="term" value="C:plasma membrane"/>
    <property type="evidence" value="ECO:0007669"/>
    <property type="project" value="UniProtKB-SubCell"/>
</dbReference>
<evidence type="ECO:0000256" key="5">
    <source>
        <dbReference type="ARBA" id="ARBA00022989"/>
    </source>
</evidence>
<keyword evidence="5 9" id="KW-1133">Transmembrane helix</keyword>
<dbReference type="OMA" id="LMNTHRS"/>
<evidence type="ECO:0000256" key="2">
    <source>
        <dbReference type="ARBA" id="ARBA00022448"/>
    </source>
</evidence>
<feature type="transmembrane region" description="Helical" evidence="9">
    <location>
        <begin position="117"/>
        <end position="136"/>
    </location>
</feature>
<keyword evidence="2" id="KW-0813">Transport</keyword>
<dbReference type="AlphaFoldDB" id="A0A0G4ECR6"/>
<evidence type="ECO:0000256" key="6">
    <source>
        <dbReference type="ARBA" id="ARBA00023065"/>
    </source>
</evidence>
<dbReference type="OrthoDB" id="1368at2759"/>
<sequence length="401" mass="44816">MINACVGFRSTAHQAYIHPRQCWANGMTRSATFTRGCRHKAVRALQMTTPPSAAEFDYSDHHLLPESRYQSTYWRYTLESLPRSVMLGRISHRLVLVMCSAFLAACLNVAYPSIFAGASTSAHSIAGTALGLLLVFRTNTGYSRFWEGRTLWTRVVTVIRRIAYFSSNYVPREYHVRLANLLCAFPYVLKQHLYSGMRGVLCVKEFQGFLEGDDVRLLTRTQEPPVQVCKLLSACLRHAKEQHGGEAPNDRERLYLEGLIGQLVDLAGNCGRIVKVPVPLAYSRHTSRFLSLFTITLPYALVANCGFWVVPVVSGISWAFYSIESIGQYIENPFDVHASQIALNPLCQSITRDVAQILSPPSGSPFISTEAPVAARVNERETFSKLSAEDEDMEDRTPGLP</sequence>
<keyword evidence="3" id="KW-1003">Cell membrane</keyword>
<evidence type="ECO:0000256" key="9">
    <source>
        <dbReference type="SAM" id="Phobius"/>
    </source>
</evidence>
<dbReference type="GO" id="GO:0005254">
    <property type="term" value="F:chloride channel activity"/>
    <property type="evidence" value="ECO:0007669"/>
    <property type="project" value="InterPro"/>
</dbReference>
<feature type="region of interest" description="Disordered" evidence="8">
    <location>
        <begin position="382"/>
        <end position="401"/>
    </location>
</feature>
<dbReference type="EMBL" id="CDMY01000138">
    <property type="protein sequence ID" value="CEL93106.1"/>
    <property type="molecule type" value="Genomic_DNA"/>
</dbReference>
<dbReference type="STRING" id="1169540.A0A0G4ECR6"/>
<proteinExistence type="predicted"/>
<dbReference type="PANTHER" id="PTHR33281:SF19">
    <property type="entry name" value="VOLTAGE-DEPENDENT ANION CHANNEL-FORMING PROTEIN YNEE"/>
    <property type="match status" value="1"/>
</dbReference>
<evidence type="ECO:0000256" key="4">
    <source>
        <dbReference type="ARBA" id="ARBA00022692"/>
    </source>
</evidence>
<name>A0A0G4ECR6_VITBC</name>
<accession>A0A0G4ECR6</accession>
<dbReference type="PANTHER" id="PTHR33281">
    <property type="entry name" value="UPF0187 PROTEIN YNEE"/>
    <property type="match status" value="1"/>
</dbReference>
<evidence type="ECO:0000256" key="8">
    <source>
        <dbReference type="SAM" id="MobiDB-lite"/>
    </source>
</evidence>
<dbReference type="InParanoid" id="A0A0G4ECR6"/>
<keyword evidence="11" id="KW-1185">Reference proteome</keyword>
<protein>
    <recommendedName>
        <fullName evidence="12">Bestrophin homolog</fullName>
    </recommendedName>
</protein>
<organism evidence="10 11">
    <name type="scientific">Vitrella brassicaformis (strain CCMP3155)</name>
    <dbReference type="NCBI Taxonomy" id="1169540"/>
    <lineage>
        <taxon>Eukaryota</taxon>
        <taxon>Sar</taxon>
        <taxon>Alveolata</taxon>
        <taxon>Colpodellida</taxon>
        <taxon>Vitrellaceae</taxon>
        <taxon>Vitrella</taxon>
    </lineage>
</organism>
<evidence type="ECO:0008006" key="12">
    <source>
        <dbReference type="Google" id="ProtNLM"/>
    </source>
</evidence>
<keyword evidence="4 9" id="KW-0812">Transmembrane</keyword>
<reference evidence="10 11" key="1">
    <citation type="submission" date="2014-11" db="EMBL/GenBank/DDBJ databases">
        <authorList>
            <person name="Zhu J."/>
            <person name="Qi W."/>
            <person name="Song R."/>
        </authorList>
    </citation>
    <scope>NUCLEOTIDE SEQUENCE [LARGE SCALE GENOMIC DNA]</scope>
</reference>
<evidence type="ECO:0000256" key="1">
    <source>
        <dbReference type="ARBA" id="ARBA00004651"/>
    </source>
</evidence>
<evidence type="ECO:0000256" key="7">
    <source>
        <dbReference type="ARBA" id="ARBA00023136"/>
    </source>
</evidence>
<evidence type="ECO:0000313" key="11">
    <source>
        <dbReference type="Proteomes" id="UP000041254"/>
    </source>
</evidence>
<dbReference type="PhylomeDB" id="A0A0G4ECR6"/>
<feature type="transmembrane region" description="Helical" evidence="9">
    <location>
        <begin position="93"/>
        <end position="111"/>
    </location>
</feature>
<keyword evidence="6" id="KW-0406">Ion transport</keyword>
<evidence type="ECO:0000313" key="10">
    <source>
        <dbReference type="EMBL" id="CEL93106.1"/>
    </source>
</evidence>
<dbReference type="Proteomes" id="UP000041254">
    <property type="component" value="Unassembled WGS sequence"/>
</dbReference>
<dbReference type="InterPro" id="IPR044669">
    <property type="entry name" value="YneE/VCCN1/2-like"/>
</dbReference>
<evidence type="ECO:0000256" key="3">
    <source>
        <dbReference type="ARBA" id="ARBA00022475"/>
    </source>
</evidence>
<feature type="transmembrane region" description="Helical" evidence="9">
    <location>
        <begin position="289"/>
        <end position="310"/>
    </location>
</feature>
<gene>
    <name evidence="10" type="ORF">Vbra_6941</name>
</gene>
<comment type="subcellular location">
    <subcellularLocation>
        <location evidence="1">Cell membrane</location>
        <topology evidence="1">Multi-pass membrane protein</topology>
    </subcellularLocation>
</comment>
<dbReference type="VEuPathDB" id="CryptoDB:Vbra_6941"/>
<dbReference type="Pfam" id="PF25539">
    <property type="entry name" value="Bestrophin_2"/>
    <property type="match status" value="1"/>
</dbReference>
<keyword evidence="7 9" id="KW-0472">Membrane</keyword>